<proteinExistence type="predicted"/>
<accession>A0ABR2K4C2</accession>
<dbReference type="InterPro" id="IPR051279">
    <property type="entry name" value="PP1-Reg/Actin-Interact_Protein"/>
</dbReference>
<evidence type="ECO:0000313" key="1">
    <source>
        <dbReference type="EMBL" id="KAK8885934.1"/>
    </source>
</evidence>
<keyword evidence="2" id="KW-1185">Reference proteome</keyword>
<organism evidence="1 2">
    <name type="scientific">Tritrichomonas musculus</name>
    <dbReference type="NCBI Taxonomy" id="1915356"/>
    <lineage>
        <taxon>Eukaryota</taxon>
        <taxon>Metamonada</taxon>
        <taxon>Parabasalia</taxon>
        <taxon>Tritrichomonadida</taxon>
        <taxon>Tritrichomonadidae</taxon>
        <taxon>Tritrichomonas</taxon>
    </lineage>
</organism>
<dbReference type="EMBL" id="JAPFFF010000007">
    <property type="protein sequence ID" value="KAK8885934.1"/>
    <property type="molecule type" value="Genomic_DNA"/>
</dbReference>
<dbReference type="Proteomes" id="UP001470230">
    <property type="component" value="Unassembled WGS sequence"/>
</dbReference>
<comment type="caution">
    <text evidence="1">The sequence shown here is derived from an EMBL/GenBank/DDBJ whole genome shotgun (WGS) entry which is preliminary data.</text>
</comment>
<name>A0ABR2K4C2_9EUKA</name>
<protein>
    <recommendedName>
        <fullName evidence="3">Leucine Rich Repeat family protein</fullName>
    </recommendedName>
</protein>
<dbReference type="PANTHER" id="PTHR24112:SF64">
    <property type="entry name" value="CHROMOSOME UNDETERMINED SCAFFOLD_46, WHOLE GENOME SHOTGUN SEQUENCE"/>
    <property type="match status" value="1"/>
</dbReference>
<dbReference type="InterPro" id="IPR032675">
    <property type="entry name" value="LRR_dom_sf"/>
</dbReference>
<reference evidence="1 2" key="1">
    <citation type="submission" date="2024-04" db="EMBL/GenBank/DDBJ databases">
        <title>Tritrichomonas musculus Genome.</title>
        <authorList>
            <person name="Alves-Ferreira E."/>
            <person name="Grigg M."/>
            <person name="Lorenzi H."/>
            <person name="Galac M."/>
        </authorList>
    </citation>
    <scope>NUCLEOTIDE SEQUENCE [LARGE SCALE GENOMIC DNA]</scope>
    <source>
        <strain evidence="1 2">EAF2021</strain>
    </source>
</reference>
<evidence type="ECO:0008006" key="3">
    <source>
        <dbReference type="Google" id="ProtNLM"/>
    </source>
</evidence>
<dbReference type="Gene3D" id="3.80.10.10">
    <property type="entry name" value="Ribonuclease Inhibitor"/>
    <property type="match status" value="1"/>
</dbReference>
<sequence length="730" mass="83543">MEVDKELLNKINSIIDIKNYETVFVCSEATLFEKKQSKVIILVTDYCFYLLKKSSKTYVTICEIQWHNLSKITYVDKTTFSFTSHSDTYKVGYEKAEELLKKLFDYLENTLVRMEKPEYVNCESIMPPMQHIPTAFIQRFKYKLRCANISECSDILIKELTKIARRKTELDITSLPSADQYAGILLDCCQIEPTIKSVILPQGIKRNYWKELADCLRINTTINGIKTNDAMTDDFADIAKALSKNKHSSLVQFSFSRSNINSHFFKYILKMLQTISFNKLSFENAITARDFYDLMDYKGIAFAMTSLQSLSFKEIKNLSVKNFLEQLPSLREITLVNSDTNLDELFAVIPSLNLEVIHVNGGHASSRLNTNIELPSTLYSISFEKIKWNGNTMNRTWDLCINHLSRDDLALKECCQKPRINLENKKLKEKEMVLLSFAFSQLTDDQWSDFFMSVNMKVACRSLAQLNWSGNPFGPEILHFMMHCSNLHILIADGCFSPDCPGIQDFTDFLNKFNRIKVLSIRGTDEIKLSVASQIMFPNLKNNKSLVELDVCDNDLEDDGLADLGKLLMKNKNIKKIRFENNDIQSGTAYYSFFEMLKTRGTKLDILYPDKEIYSMHKAKILDGKSVNYILQCYEAITNENEDFDSSDDDSSEDDGSDIFVAGVDANKDILQKVSESPAVSKKGSSDFSTLQNEWTLTIPPTNLPETAQQMNTIDQTYNLSALIQRVRSV</sequence>
<dbReference type="PANTHER" id="PTHR24112">
    <property type="entry name" value="LEUCINE-RICH REPEAT, ISOFORM F-RELATED"/>
    <property type="match status" value="1"/>
</dbReference>
<dbReference type="SUPFAM" id="SSF52047">
    <property type="entry name" value="RNI-like"/>
    <property type="match status" value="1"/>
</dbReference>
<gene>
    <name evidence="1" type="ORF">M9Y10_041392</name>
</gene>
<evidence type="ECO:0000313" key="2">
    <source>
        <dbReference type="Proteomes" id="UP001470230"/>
    </source>
</evidence>